<name>A0A347W3X9_9HELI</name>
<dbReference type="GO" id="GO:0004150">
    <property type="term" value="F:dihydroneopterin aldolase activity"/>
    <property type="evidence" value="ECO:0007669"/>
    <property type="project" value="InterPro"/>
</dbReference>
<dbReference type="NCBIfam" id="TIGR00526">
    <property type="entry name" value="folB_dom"/>
    <property type="match status" value="1"/>
</dbReference>
<evidence type="ECO:0000313" key="4">
    <source>
        <dbReference type="Proteomes" id="UP000029714"/>
    </source>
</evidence>
<evidence type="ECO:0000313" key="2">
    <source>
        <dbReference type="EMBL" id="MWV69614.1"/>
    </source>
</evidence>
<proteinExistence type="predicted"/>
<reference evidence="2 5" key="4">
    <citation type="submission" date="2019-12" db="EMBL/GenBank/DDBJ databases">
        <title>Multi-Generational Helicobacter saguini Isolates.</title>
        <authorList>
            <person name="Mannion A."/>
            <person name="Shen Z."/>
            <person name="Fox J.G."/>
        </authorList>
    </citation>
    <scope>NUCLEOTIDE SEQUENCE [LARGE SCALE GENOMIC DNA]</scope>
    <source>
        <strain evidence="2">16-048</strain>
        <strain evidence="5">16-048 (F4)</strain>
    </source>
</reference>
<feature type="domain" description="Dihydroneopterin aldolase/epimerase" evidence="1">
    <location>
        <begin position="3"/>
        <end position="112"/>
    </location>
</feature>
<sequence>MLLEIKNLKFKAIIGILPRERSRAQNVVLDSKIYYNPKHKSLASFGGYLDYGEIINELKNMVIERKFELLEDALSEILPHFLNTHKAIYKMSLTISKPDIFKECDVSITHTMSAKTLVLKSMEK</sequence>
<dbReference type="RefSeq" id="WP_052062431.1">
    <property type="nucleotide sequence ID" value="NZ_JRMP02000008.1"/>
</dbReference>
<dbReference type="GO" id="GO:0006760">
    <property type="term" value="P:folic acid-containing compound metabolic process"/>
    <property type="evidence" value="ECO:0007669"/>
    <property type="project" value="InterPro"/>
</dbReference>
<dbReference type="SMART" id="SM00905">
    <property type="entry name" value="FolB"/>
    <property type="match status" value="1"/>
</dbReference>
<reference evidence="3 4" key="1">
    <citation type="journal article" date="2014" name="Genome Announc.">
        <title>Draft genome sequences of eight enterohepatic helicobacter species isolated from both laboratory and wild rodents.</title>
        <authorList>
            <person name="Sheh A."/>
            <person name="Shen Z."/>
            <person name="Fox J.G."/>
        </authorList>
    </citation>
    <scope>NUCLEOTIDE SEQUENCE [LARGE SCALE GENOMIC DNA]</scope>
    <source>
        <strain evidence="3 4">MIT 97-6194</strain>
    </source>
</reference>
<dbReference type="EMBL" id="JRMP02000008">
    <property type="protein sequence ID" value="TLD94326.1"/>
    <property type="molecule type" value="Genomic_DNA"/>
</dbReference>
<dbReference type="OrthoDB" id="5373183at2"/>
<dbReference type="Proteomes" id="UP000477070">
    <property type="component" value="Unassembled WGS sequence"/>
</dbReference>
<dbReference type="AlphaFoldDB" id="A0A347W3X9"/>
<evidence type="ECO:0000313" key="3">
    <source>
        <dbReference type="EMBL" id="TLD94326.1"/>
    </source>
</evidence>
<comment type="caution">
    <text evidence="3">The sequence shown here is derived from an EMBL/GenBank/DDBJ whole genome shotgun (WGS) entry which is preliminary data.</text>
</comment>
<evidence type="ECO:0000259" key="1">
    <source>
        <dbReference type="SMART" id="SM00905"/>
    </source>
</evidence>
<dbReference type="InterPro" id="IPR006157">
    <property type="entry name" value="FolB_dom"/>
</dbReference>
<reference evidence="3" key="3">
    <citation type="submission" date="2018-04" db="EMBL/GenBank/DDBJ databases">
        <authorList>
            <person name="Sheh A."/>
            <person name="Shen Z."/>
            <person name="Mannion A.J."/>
            <person name="Fox J.G."/>
        </authorList>
    </citation>
    <scope>NUCLEOTIDE SEQUENCE</scope>
    <source>
        <strain evidence="3">MIT 97-6194</strain>
    </source>
</reference>
<dbReference type="SUPFAM" id="SSF55620">
    <property type="entry name" value="Tetrahydrobiopterin biosynthesis enzymes-like"/>
    <property type="match status" value="1"/>
</dbReference>
<dbReference type="Pfam" id="PF02152">
    <property type="entry name" value="FolB"/>
    <property type="match status" value="1"/>
</dbReference>
<keyword evidence="4" id="KW-1185">Reference proteome</keyword>
<dbReference type="InterPro" id="IPR043133">
    <property type="entry name" value="GTP-CH-I_C/QueF"/>
</dbReference>
<organism evidence="3 4">
    <name type="scientific">Helicobacter saguini</name>
    <dbReference type="NCBI Taxonomy" id="1548018"/>
    <lineage>
        <taxon>Bacteria</taxon>
        <taxon>Pseudomonadati</taxon>
        <taxon>Campylobacterota</taxon>
        <taxon>Epsilonproteobacteria</taxon>
        <taxon>Campylobacterales</taxon>
        <taxon>Helicobacteraceae</taxon>
        <taxon>Helicobacter</taxon>
    </lineage>
</organism>
<gene>
    <name evidence="2" type="ORF">DCO61_06250</name>
    <name evidence="3" type="ORF">LS64_006315</name>
</gene>
<dbReference type="Gene3D" id="3.30.1130.10">
    <property type="match status" value="1"/>
</dbReference>
<reference evidence="3 4" key="2">
    <citation type="journal article" date="2016" name="Infect. Immun.">
        <title>Helicobacter saguini, a Novel Helicobacter Isolated from Cotton-Top Tamarins with Ulcerative Colitis, Has Proinflammatory Properties and Induces Typhlocolitis and Dysplasia in Gnotobiotic IL-10-/- Mice.</title>
        <authorList>
            <person name="Shen Z."/>
            <person name="Mannion A."/>
            <person name="Whary M.T."/>
            <person name="Muthupalani S."/>
            <person name="Sheh A."/>
            <person name="Feng Y."/>
            <person name="Gong G."/>
            <person name="Vandamme P."/>
            <person name="Holcombe H.R."/>
            <person name="Paster B.J."/>
            <person name="Fox J.G."/>
        </authorList>
    </citation>
    <scope>NUCLEOTIDE SEQUENCE [LARGE SCALE GENOMIC DNA]</scope>
    <source>
        <strain evidence="3 4">MIT 97-6194</strain>
    </source>
</reference>
<accession>A0A347W3X9</accession>
<protein>
    <submittedName>
        <fullName evidence="3">Dihydroneopterin aldolase</fullName>
    </submittedName>
    <submittedName>
        <fullName evidence="2">FolB domain-containing protein</fullName>
    </submittedName>
</protein>
<dbReference type="Proteomes" id="UP000029714">
    <property type="component" value="Unassembled WGS sequence"/>
</dbReference>
<evidence type="ECO:0000313" key="5">
    <source>
        <dbReference type="Proteomes" id="UP000477070"/>
    </source>
</evidence>
<dbReference type="EMBL" id="QBIU01000001">
    <property type="protein sequence ID" value="MWV69614.1"/>
    <property type="molecule type" value="Genomic_DNA"/>
</dbReference>